<dbReference type="InterPro" id="IPR035984">
    <property type="entry name" value="Acyl-CoA-binding_sf"/>
</dbReference>
<feature type="domain" description="ACB" evidence="5">
    <location>
        <begin position="1"/>
        <end position="91"/>
    </location>
</feature>
<gene>
    <name evidence="6" type="ORF">SEMRO_440_G143480.1</name>
</gene>
<feature type="transmembrane region" description="Helical" evidence="4">
    <location>
        <begin position="303"/>
        <end position="323"/>
    </location>
</feature>
<evidence type="ECO:0000259" key="5">
    <source>
        <dbReference type="PROSITE" id="PS51228"/>
    </source>
</evidence>
<keyword evidence="4" id="KW-0472">Membrane</keyword>
<keyword evidence="2" id="KW-0446">Lipid-binding</keyword>
<feature type="transmembrane region" description="Helical" evidence="4">
    <location>
        <begin position="329"/>
        <end position="348"/>
    </location>
</feature>
<evidence type="ECO:0000313" key="7">
    <source>
        <dbReference type="Proteomes" id="UP001153069"/>
    </source>
</evidence>
<evidence type="ECO:0000256" key="4">
    <source>
        <dbReference type="SAM" id="Phobius"/>
    </source>
</evidence>
<feature type="compositionally biased region" description="Low complexity" evidence="3">
    <location>
        <begin position="99"/>
        <end position="118"/>
    </location>
</feature>
<keyword evidence="4" id="KW-1133">Transmembrane helix</keyword>
<dbReference type="PROSITE" id="PS51228">
    <property type="entry name" value="ACB_2"/>
    <property type="match status" value="1"/>
</dbReference>
<comment type="similarity">
    <text evidence="1">Belongs to the ACBP family.</text>
</comment>
<dbReference type="Proteomes" id="UP001153069">
    <property type="component" value="Unassembled WGS sequence"/>
</dbReference>
<feature type="transmembrane region" description="Helical" evidence="4">
    <location>
        <begin position="274"/>
        <end position="296"/>
    </location>
</feature>
<dbReference type="GO" id="GO:0000062">
    <property type="term" value="F:fatty-acyl-CoA binding"/>
    <property type="evidence" value="ECO:0007669"/>
    <property type="project" value="InterPro"/>
</dbReference>
<comment type="caution">
    <text evidence="6">The sequence shown here is derived from an EMBL/GenBank/DDBJ whole genome shotgun (WGS) entry which is preliminary data.</text>
</comment>
<evidence type="ECO:0000256" key="2">
    <source>
        <dbReference type="ARBA" id="ARBA00023121"/>
    </source>
</evidence>
<evidence type="ECO:0000313" key="6">
    <source>
        <dbReference type="EMBL" id="CAB9510528.1"/>
    </source>
</evidence>
<evidence type="ECO:0000256" key="3">
    <source>
        <dbReference type="SAM" id="MobiDB-lite"/>
    </source>
</evidence>
<name>A0A9N8DX15_9STRA</name>
<dbReference type="OrthoDB" id="346910at2759"/>
<dbReference type="EMBL" id="CAICTM010000439">
    <property type="protein sequence ID" value="CAB9510528.1"/>
    <property type="molecule type" value="Genomic_DNA"/>
</dbReference>
<feature type="region of interest" description="Disordered" evidence="3">
    <location>
        <begin position="91"/>
        <end position="118"/>
    </location>
</feature>
<keyword evidence="4" id="KW-0812">Transmembrane</keyword>
<dbReference type="Pfam" id="PF00887">
    <property type="entry name" value="ACBP"/>
    <property type="match status" value="1"/>
</dbReference>
<proteinExistence type="inferred from homology"/>
<feature type="transmembrane region" description="Helical" evidence="4">
    <location>
        <begin position="213"/>
        <end position="232"/>
    </location>
</feature>
<dbReference type="InterPro" id="IPR000582">
    <property type="entry name" value="Acyl-CoA-binding_protein"/>
</dbReference>
<dbReference type="AlphaFoldDB" id="A0A9N8DX15"/>
<organism evidence="6 7">
    <name type="scientific">Seminavis robusta</name>
    <dbReference type="NCBI Taxonomy" id="568900"/>
    <lineage>
        <taxon>Eukaryota</taxon>
        <taxon>Sar</taxon>
        <taxon>Stramenopiles</taxon>
        <taxon>Ochrophyta</taxon>
        <taxon>Bacillariophyta</taxon>
        <taxon>Bacillariophyceae</taxon>
        <taxon>Bacillariophycidae</taxon>
        <taxon>Naviculales</taxon>
        <taxon>Naviculaceae</taxon>
        <taxon>Seminavis</taxon>
    </lineage>
</organism>
<dbReference type="GO" id="GO:0006631">
    <property type="term" value="P:fatty acid metabolic process"/>
    <property type="evidence" value="ECO:0007669"/>
    <property type="project" value="TreeGrafter"/>
</dbReference>
<protein>
    <submittedName>
        <fullName evidence="6">Acyl-CoA-binding protein</fullName>
    </submittedName>
</protein>
<sequence>MSDLTDSFREKTNYMKTWKPASAPSNRDRLELYALHKQSVVGDAPASIPNSATQPEKAKHQAWRAKKGVSQQEAMRLYIQECDRQVRTYGTTSAQTPQNTPTITNGGGDNNNNASPNNAAAPRGIAAIPLLCAAASESRPAYLRRLANTLIENAWWSRQEPLCATPGTLWSVPEAAVICIASLVERLSLTLFREDTPIPQKVVQSFLWPMHNALLSAWMGLILVYTILGAGVEFLQTVFWGSRRTGLSMTFIWAEKIQLSADSILTMCEPHQPLSARLVGLALLPFTAIVALIGAVQQATGGNMMVSAAFYVLTMFVVTWWYWFLVLPWFASIFLGAALLSGNCFALIEMAGV</sequence>
<dbReference type="InterPro" id="IPR014352">
    <property type="entry name" value="FERM/acyl-CoA-bd_prot_sf"/>
</dbReference>
<dbReference type="PRINTS" id="PR00689">
    <property type="entry name" value="ACOABINDINGP"/>
</dbReference>
<reference evidence="6" key="1">
    <citation type="submission" date="2020-06" db="EMBL/GenBank/DDBJ databases">
        <authorList>
            <consortium name="Plant Systems Biology data submission"/>
        </authorList>
    </citation>
    <scope>NUCLEOTIDE SEQUENCE</scope>
    <source>
        <strain evidence="6">D6</strain>
    </source>
</reference>
<accession>A0A9N8DX15</accession>
<keyword evidence="7" id="KW-1185">Reference proteome</keyword>
<dbReference type="SUPFAM" id="SSF47027">
    <property type="entry name" value="Acyl-CoA binding protein"/>
    <property type="match status" value="1"/>
</dbReference>
<dbReference type="PANTHER" id="PTHR23310">
    <property type="entry name" value="ACYL-COA-BINDING PROTEIN, ACBP"/>
    <property type="match status" value="1"/>
</dbReference>
<dbReference type="PANTHER" id="PTHR23310:SF62">
    <property type="entry name" value="ACYL-COA BINDING PROTEIN 1, ISOFORM A"/>
    <property type="match status" value="1"/>
</dbReference>
<dbReference type="Gene3D" id="1.20.80.10">
    <property type="match status" value="1"/>
</dbReference>
<evidence type="ECO:0000256" key="1">
    <source>
        <dbReference type="ARBA" id="ARBA00005567"/>
    </source>
</evidence>